<evidence type="ECO:0000256" key="4">
    <source>
        <dbReference type="ARBA" id="ARBA00023136"/>
    </source>
</evidence>
<organism evidence="6">
    <name type="scientific">marine sediment metagenome</name>
    <dbReference type="NCBI Taxonomy" id="412755"/>
    <lineage>
        <taxon>unclassified sequences</taxon>
        <taxon>metagenomes</taxon>
        <taxon>ecological metagenomes</taxon>
    </lineage>
</organism>
<dbReference type="AlphaFoldDB" id="X1AZ61"/>
<comment type="subcellular location">
    <subcellularLocation>
        <location evidence="1">Membrane</location>
        <topology evidence="1">Multi-pass membrane protein</topology>
    </subcellularLocation>
</comment>
<keyword evidence="2 5" id="KW-0812">Transmembrane</keyword>
<dbReference type="EMBL" id="BART01011740">
    <property type="protein sequence ID" value="GAG88549.1"/>
    <property type="molecule type" value="Genomic_DNA"/>
</dbReference>
<dbReference type="GO" id="GO:0016020">
    <property type="term" value="C:membrane"/>
    <property type="evidence" value="ECO:0007669"/>
    <property type="project" value="UniProtKB-SubCell"/>
</dbReference>
<sequence>GLSVSQMTLIFMTLIIIAFTFINYLGASETGSIGNVVTLAKIFILALFVLFGIIVMLRSGGWQGRFTSKFLNNGSSVDPITINSHSQFSAFSNIVSKTLVPSTILRVICG</sequence>
<dbReference type="InterPro" id="IPR002293">
    <property type="entry name" value="AA/rel_permease1"/>
</dbReference>
<keyword evidence="3 5" id="KW-1133">Transmembrane helix</keyword>
<protein>
    <submittedName>
        <fullName evidence="6">Uncharacterized protein</fullName>
    </submittedName>
</protein>
<proteinExistence type="predicted"/>
<evidence type="ECO:0000256" key="5">
    <source>
        <dbReference type="SAM" id="Phobius"/>
    </source>
</evidence>
<evidence type="ECO:0000256" key="2">
    <source>
        <dbReference type="ARBA" id="ARBA00022692"/>
    </source>
</evidence>
<keyword evidence="4 5" id="KW-0472">Membrane</keyword>
<dbReference type="Gene3D" id="1.20.1740.10">
    <property type="entry name" value="Amino acid/polyamine transporter I"/>
    <property type="match status" value="1"/>
</dbReference>
<evidence type="ECO:0000256" key="1">
    <source>
        <dbReference type="ARBA" id="ARBA00004141"/>
    </source>
</evidence>
<evidence type="ECO:0000256" key="3">
    <source>
        <dbReference type="ARBA" id="ARBA00022989"/>
    </source>
</evidence>
<feature type="non-terminal residue" evidence="6">
    <location>
        <position position="1"/>
    </location>
</feature>
<feature type="transmembrane region" description="Helical" evidence="5">
    <location>
        <begin position="33"/>
        <end position="57"/>
    </location>
</feature>
<dbReference type="GO" id="GO:0022857">
    <property type="term" value="F:transmembrane transporter activity"/>
    <property type="evidence" value="ECO:0007669"/>
    <property type="project" value="InterPro"/>
</dbReference>
<evidence type="ECO:0000313" key="6">
    <source>
        <dbReference type="EMBL" id="GAG88549.1"/>
    </source>
</evidence>
<reference evidence="6" key="1">
    <citation type="journal article" date="2014" name="Front. Microbiol.">
        <title>High frequency of phylogenetically diverse reductive dehalogenase-homologous genes in deep subseafloor sedimentary metagenomes.</title>
        <authorList>
            <person name="Kawai M."/>
            <person name="Futagami T."/>
            <person name="Toyoda A."/>
            <person name="Takaki Y."/>
            <person name="Nishi S."/>
            <person name="Hori S."/>
            <person name="Arai W."/>
            <person name="Tsubouchi T."/>
            <person name="Morono Y."/>
            <person name="Uchiyama I."/>
            <person name="Ito T."/>
            <person name="Fujiyama A."/>
            <person name="Inagaki F."/>
            <person name="Takami H."/>
        </authorList>
    </citation>
    <scope>NUCLEOTIDE SEQUENCE</scope>
    <source>
        <strain evidence="6">Expedition CK06-06</strain>
    </source>
</reference>
<comment type="caution">
    <text evidence="6">The sequence shown here is derived from an EMBL/GenBank/DDBJ whole genome shotgun (WGS) entry which is preliminary data.</text>
</comment>
<feature type="transmembrane region" description="Helical" evidence="5">
    <location>
        <begin position="7"/>
        <end position="27"/>
    </location>
</feature>
<accession>X1AZ61</accession>
<name>X1AZ61_9ZZZZ</name>
<gene>
    <name evidence="6" type="ORF">S01H4_24843</name>
</gene>
<dbReference type="Pfam" id="PF13520">
    <property type="entry name" value="AA_permease_2"/>
    <property type="match status" value="1"/>
</dbReference>